<comment type="caution">
    <text evidence="1">The sequence shown here is derived from an EMBL/GenBank/DDBJ whole genome shotgun (WGS) entry which is preliminary data.</text>
</comment>
<dbReference type="RefSeq" id="WP_101442944.1">
    <property type="nucleotide sequence ID" value="NZ_PJMU01000001.1"/>
</dbReference>
<gene>
    <name evidence="1" type="ORF">BD749_0683</name>
</gene>
<protein>
    <submittedName>
        <fullName evidence="1">Uncharacterized protein</fullName>
    </submittedName>
</protein>
<keyword evidence="2" id="KW-1185">Reference proteome</keyword>
<sequence>MQQFLRFIYGVLPLFLFSCDFSPSGSHYRELDPTPRADYKLNLNEQGDTLYARGSVTYEFNVQTGGKKVYGVELWLGERRVYQNLNRTGTVKINTAEFADGHHNLKMMVRASTGTGSLSDHLGSEQLEVYRQWVMVIENAGPTPTRLLSIKAMEGTLELNWEPYARRYIKNYIVYRYNERGQLSQKLTLSPNITTWQDVHYVGGDMYYSIGVEDLDGRIAESERVFFTSPIPRLLSYEYIGESDMKVTFSSSRFQRNFGYYRFLMTYGYNNGYADHEITNVNDTVLTIKNVPFGIRPQYSLTSYPEKFTTSSIHTSDYNTLPGMGEENAFTPFVRSHYAVEADLFYDFSQSELKVIDGQSLALLRSKNYTSTTVAMSADSRLLYLYTSSGLLRLDPLTLEVAGTWQLADLVPLVAYNSMSLHVSNTNRLLIYLRNTNGIDRFYVVNMDTGALELNEAQNYSVKTATISPDGQMVAAPNLIYLKQSNGTWLKESKTGFHPDAVLYHPKEPLYIERRAAAPTFFSTRTNTPVRSIQLQGEQVISTIDKATGYLVVYDYQYVYIYNSEGNQVLKKINAIGSASFVKNRLYAKDYYLPLTF</sequence>
<dbReference type="OrthoDB" id="980225at2"/>
<name>A0A2N3V291_9BACT</name>
<dbReference type="InterPro" id="IPR015943">
    <property type="entry name" value="WD40/YVTN_repeat-like_dom_sf"/>
</dbReference>
<dbReference type="PROSITE" id="PS51257">
    <property type="entry name" value="PROKAR_LIPOPROTEIN"/>
    <property type="match status" value="1"/>
</dbReference>
<evidence type="ECO:0000313" key="2">
    <source>
        <dbReference type="Proteomes" id="UP000233782"/>
    </source>
</evidence>
<dbReference type="EMBL" id="PJMU01000001">
    <property type="protein sequence ID" value="PKV75737.1"/>
    <property type="molecule type" value="Genomic_DNA"/>
</dbReference>
<reference evidence="1 2" key="1">
    <citation type="submission" date="2017-12" db="EMBL/GenBank/DDBJ databases">
        <title>Genomic Encyclopedia of Type Strains, Phase III (KMG-III): the genomes of soil and plant-associated and newly described type strains.</title>
        <authorList>
            <person name="Whitman W."/>
        </authorList>
    </citation>
    <scope>NUCLEOTIDE SEQUENCE [LARGE SCALE GENOMIC DNA]</scope>
    <source>
        <strain evidence="1 2">LP43</strain>
    </source>
</reference>
<accession>A0A2N3V291</accession>
<organism evidence="1 2">
    <name type="scientific">Pontibacter ramchanderi</name>
    <dbReference type="NCBI Taxonomy" id="1179743"/>
    <lineage>
        <taxon>Bacteria</taxon>
        <taxon>Pseudomonadati</taxon>
        <taxon>Bacteroidota</taxon>
        <taxon>Cytophagia</taxon>
        <taxon>Cytophagales</taxon>
        <taxon>Hymenobacteraceae</taxon>
        <taxon>Pontibacter</taxon>
    </lineage>
</organism>
<dbReference type="InterPro" id="IPR011047">
    <property type="entry name" value="Quinoprotein_ADH-like_sf"/>
</dbReference>
<dbReference type="Proteomes" id="UP000233782">
    <property type="component" value="Unassembled WGS sequence"/>
</dbReference>
<evidence type="ECO:0000313" key="1">
    <source>
        <dbReference type="EMBL" id="PKV75737.1"/>
    </source>
</evidence>
<dbReference type="Gene3D" id="2.130.10.10">
    <property type="entry name" value="YVTN repeat-like/Quinoprotein amine dehydrogenase"/>
    <property type="match status" value="1"/>
</dbReference>
<proteinExistence type="predicted"/>
<dbReference type="AlphaFoldDB" id="A0A2N3V291"/>
<dbReference type="SUPFAM" id="SSF50998">
    <property type="entry name" value="Quinoprotein alcohol dehydrogenase-like"/>
    <property type="match status" value="1"/>
</dbReference>